<accession>A0ABV6UYA3</accession>
<feature type="region of interest" description="Disordered" evidence="6">
    <location>
        <begin position="1"/>
        <end position="20"/>
    </location>
</feature>
<comment type="caution">
    <text evidence="8">The sequence shown here is derived from an EMBL/GenBank/DDBJ whole genome shotgun (WGS) entry which is preliminary data.</text>
</comment>
<dbReference type="InterPro" id="IPR005894">
    <property type="entry name" value="DrrA"/>
</dbReference>
<keyword evidence="2" id="KW-0813">Transport</keyword>
<name>A0ABV6UYA3_9ACTN</name>
<sequence>MTSPNGGAVRTAATVPHPGAGPAAARPLAIEAVDLVKTYQVKGGSEPVRALDGLSIGVEPGIVFGLLGPNGAGKSTTVKILTTLAAADSGRATVAGRDIAADPALVRRAIGVVAQRSGADPVATGRENLLLQGRLYGMRGAELGRRADELLDRFDLTDAAKRQVKTYSGGMQRRLDVALGLVHRPEVLFLDEPTTGLDPEARTAMWEEIGRLAGDDGLTILLTTHYLEEADRLAARLAIVDRGRIVTEGTPDDLKGELHGDAVHAELVAAPADDALAVYEALGRVPGIREITVDGRRVSARADDGAAAVPAVLAALDQAGSPVAAVTVARPSLDDVYLRYAGRSFADAEGGSR</sequence>
<dbReference type="PANTHER" id="PTHR43582:SF5">
    <property type="entry name" value="ABC TRANSPORTER"/>
    <property type="match status" value="1"/>
</dbReference>
<dbReference type="NCBIfam" id="TIGR01188">
    <property type="entry name" value="drrA"/>
    <property type="match status" value="1"/>
</dbReference>
<dbReference type="PROSITE" id="PS50893">
    <property type="entry name" value="ABC_TRANSPORTER_2"/>
    <property type="match status" value="1"/>
</dbReference>
<keyword evidence="3" id="KW-0547">Nucleotide-binding</keyword>
<evidence type="ECO:0000259" key="7">
    <source>
        <dbReference type="PROSITE" id="PS50893"/>
    </source>
</evidence>
<organism evidence="8 9">
    <name type="scientific">Streptacidiphilus cavernicola</name>
    <dbReference type="NCBI Taxonomy" id="3342716"/>
    <lineage>
        <taxon>Bacteria</taxon>
        <taxon>Bacillati</taxon>
        <taxon>Actinomycetota</taxon>
        <taxon>Actinomycetes</taxon>
        <taxon>Kitasatosporales</taxon>
        <taxon>Streptomycetaceae</taxon>
        <taxon>Streptacidiphilus</taxon>
    </lineage>
</organism>
<dbReference type="PROSITE" id="PS00211">
    <property type="entry name" value="ABC_TRANSPORTER_1"/>
    <property type="match status" value="1"/>
</dbReference>
<evidence type="ECO:0000313" key="8">
    <source>
        <dbReference type="EMBL" id="MFC1406435.1"/>
    </source>
</evidence>
<dbReference type="GO" id="GO:0005524">
    <property type="term" value="F:ATP binding"/>
    <property type="evidence" value="ECO:0007669"/>
    <property type="project" value="UniProtKB-KW"/>
</dbReference>
<evidence type="ECO:0000313" key="9">
    <source>
        <dbReference type="Proteomes" id="UP001592528"/>
    </source>
</evidence>
<dbReference type="Pfam" id="PF13732">
    <property type="entry name" value="DrrA1-3_C"/>
    <property type="match status" value="1"/>
</dbReference>
<dbReference type="InterPro" id="IPR017871">
    <property type="entry name" value="ABC_transporter-like_CS"/>
</dbReference>
<comment type="subcellular location">
    <subcellularLocation>
        <location evidence="1">Cell membrane</location>
        <topology evidence="1">Peripheral membrane protein</topology>
        <orientation evidence="1">Cytoplasmic side</orientation>
    </subcellularLocation>
</comment>
<evidence type="ECO:0000256" key="5">
    <source>
        <dbReference type="ARBA" id="ARBA00049985"/>
    </source>
</evidence>
<dbReference type="RefSeq" id="WP_084715136.1">
    <property type="nucleotide sequence ID" value="NZ_JBHEZZ010000029.1"/>
</dbReference>
<evidence type="ECO:0000256" key="2">
    <source>
        <dbReference type="ARBA" id="ARBA00022448"/>
    </source>
</evidence>
<dbReference type="Pfam" id="PF00005">
    <property type="entry name" value="ABC_tran"/>
    <property type="match status" value="1"/>
</dbReference>
<evidence type="ECO:0000256" key="1">
    <source>
        <dbReference type="ARBA" id="ARBA00004413"/>
    </source>
</evidence>
<keyword evidence="4 8" id="KW-0067">ATP-binding</keyword>
<dbReference type="InterPro" id="IPR027417">
    <property type="entry name" value="P-loop_NTPase"/>
</dbReference>
<dbReference type="InterPro" id="IPR003439">
    <property type="entry name" value="ABC_transporter-like_ATP-bd"/>
</dbReference>
<comment type="similarity">
    <text evidence="5">Belongs to the ABC transporter superfamily. Drug exporter-1 (DrugE1) (TC 3.A.1.105) family.</text>
</comment>
<evidence type="ECO:0000256" key="4">
    <source>
        <dbReference type="ARBA" id="ARBA00022840"/>
    </source>
</evidence>
<dbReference type="InterPro" id="IPR025302">
    <property type="entry name" value="DrrA1/2-like_C"/>
</dbReference>
<dbReference type="InterPro" id="IPR003593">
    <property type="entry name" value="AAA+_ATPase"/>
</dbReference>
<dbReference type="Proteomes" id="UP001592528">
    <property type="component" value="Unassembled WGS sequence"/>
</dbReference>
<reference evidence="8 9" key="1">
    <citation type="submission" date="2024-09" db="EMBL/GenBank/DDBJ databases">
        <authorList>
            <person name="Lee S.D."/>
        </authorList>
    </citation>
    <scope>NUCLEOTIDE SEQUENCE [LARGE SCALE GENOMIC DNA]</scope>
    <source>
        <strain evidence="8 9">N1-5</strain>
    </source>
</reference>
<feature type="domain" description="ABC transporter" evidence="7">
    <location>
        <begin position="30"/>
        <end position="267"/>
    </location>
</feature>
<evidence type="ECO:0000256" key="6">
    <source>
        <dbReference type="SAM" id="MobiDB-lite"/>
    </source>
</evidence>
<dbReference type="Gene3D" id="3.40.50.300">
    <property type="entry name" value="P-loop containing nucleotide triphosphate hydrolases"/>
    <property type="match status" value="1"/>
</dbReference>
<dbReference type="SUPFAM" id="SSF52540">
    <property type="entry name" value="P-loop containing nucleoside triphosphate hydrolases"/>
    <property type="match status" value="1"/>
</dbReference>
<dbReference type="EMBL" id="JBHEZZ010000029">
    <property type="protein sequence ID" value="MFC1406435.1"/>
    <property type="molecule type" value="Genomic_DNA"/>
</dbReference>
<dbReference type="PANTHER" id="PTHR43582">
    <property type="entry name" value="LINEARMYCIN RESISTANCE ATP-BINDING PROTEIN LNRL"/>
    <property type="match status" value="1"/>
</dbReference>
<dbReference type="SMART" id="SM00382">
    <property type="entry name" value="AAA"/>
    <property type="match status" value="1"/>
</dbReference>
<keyword evidence="9" id="KW-1185">Reference proteome</keyword>
<proteinExistence type="inferred from homology"/>
<gene>
    <name evidence="8" type="ORF">ACEZDJ_34575</name>
</gene>
<evidence type="ECO:0000256" key="3">
    <source>
        <dbReference type="ARBA" id="ARBA00022741"/>
    </source>
</evidence>
<protein>
    <submittedName>
        <fullName evidence="8">ATP-binding cassette domain-containing protein</fullName>
    </submittedName>
</protein>